<protein>
    <submittedName>
        <fullName evidence="2">GSCFA family protein</fullName>
    </submittedName>
</protein>
<dbReference type="AlphaFoldDB" id="A0A418UY03"/>
<sequence>MARNPYHNLGRKAYWKSALSQDGLPINIYRPKWPILPSDKIMTAGSCFAQHIGHQLRRRGFQVLDAEPAPENLPKQQYGQFGFGMFSARYGNVYTTRQLLQLLRESLGLFSPTDAVWQAKDGGFCDALRPSIEPSGFDSEDEVRRHREYHLRQVRDLMRQLDVFIFTFGLTEVWEHHPSGTVYPSAPGTIAGSFDPSRHRFRNLSFSEVLDDFEECRKLIRAQQPNARFLVTVSPVPLAATATSNHVMVATSYSKSTLRSVAGLLADRYDDVDYFPSYEIITNSWSSTVHYTQNLRDVRPESVEHVMATFFAAHAHEPIAPLAPSVRSDSVLDNLEKAEDEIVCDEAILAAFAPPAGAEATP</sequence>
<dbReference type="OrthoDB" id="369216at2"/>
<evidence type="ECO:0000313" key="2">
    <source>
        <dbReference type="EMBL" id="RJF67314.1"/>
    </source>
</evidence>
<organism evidence="2 3">
    <name type="scientific">Rhodopseudomonas palustris</name>
    <dbReference type="NCBI Taxonomy" id="1076"/>
    <lineage>
        <taxon>Bacteria</taxon>
        <taxon>Pseudomonadati</taxon>
        <taxon>Pseudomonadota</taxon>
        <taxon>Alphaproteobacteria</taxon>
        <taxon>Hyphomicrobiales</taxon>
        <taxon>Nitrobacteraceae</taxon>
        <taxon>Rhodopseudomonas</taxon>
    </lineage>
</organism>
<feature type="domain" description="GSCFA" evidence="1">
    <location>
        <begin position="40"/>
        <end position="310"/>
    </location>
</feature>
<gene>
    <name evidence="2" type="ORF">D4Q52_23485</name>
</gene>
<name>A0A418UY03_RHOPL</name>
<dbReference type="Proteomes" id="UP000285523">
    <property type="component" value="Unassembled WGS sequence"/>
</dbReference>
<dbReference type="Pfam" id="PF08885">
    <property type="entry name" value="GSCFA"/>
    <property type="match status" value="1"/>
</dbReference>
<dbReference type="RefSeq" id="WP_119859003.1">
    <property type="nucleotide sequence ID" value="NZ_QYYD01000034.1"/>
</dbReference>
<evidence type="ECO:0000259" key="1">
    <source>
        <dbReference type="Pfam" id="PF08885"/>
    </source>
</evidence>
<proteinExistence type="predicted"/>
<accession>A0A418UY03</accession>
<comment type="caution">
    <text evidence="2">The sequence shown here is derived from an EMBL/GenBank/DDBJ whole genome shotgun (WGS) entry which is preliminary data.</text>
</comment>
<dbReference type="InterPro" id="IPR014982">
    <property type="entry name" value="GSCFA"/>
</dbReference>
<reference evidence="2 3" key="1">
    <citation type="submission" date="2018-09" db="EMBL/GenBank/DDBJ databases">
        <title>Draft genome sequence of Rhodopseudomonas palustris 2.1.18.</title>
        <authorList>
            <person name="Robertson S.L."/>
            <person name="Meyer T.E."/>
            <person name="Kyndt J.A."/>
        </authorList>
    </citation>
    <scope>NUCLEOTIDE SEQUENCE [LARGE SCALE GENOMIC DNA]</scope>
    <source>
        <strain evidence="2 3">2.1.18</strain>
    </source>
</reference>
<dbReference type="EMBL" id="QYYD01000034">
    <property type="protein sequence ID" value="RJF67314.1"/>
    <property type="molecule type" value="Genomic_DNA"/>
</dbReference>
<evidence type="ECO:0000313" key="3">
    <source>
        <dbReference type="Proteomes" id="UP000285523"/>
    </source>
</evidence>